<evidence type="ECO:0000259" key="2">
    <source>
        <dbReference type="Pfam" id="PF01498"/>
    </source>
</evidence>
<accession>A0AAN9AVV8</accession>
<reference evidence="4 5" key="1">
    <citation type="submission" date="2024-02" db="EMBL/GenBank/DDBJ databases">
        <title>Chromosome-scale genome assembly of the rough periwinkle Littorina saxatilis.</title>
        <authorList>
            <person name="De Jode A."/>
            <person name="Faria R."/>
            <person name="Formenti G."/>
            <person name="Sims Y."/>
            <person name="Smith T.P."/>
            <person name="Tracey A."/>
            <person name="Wood J.M.D."/>
            <person name="Zagrodzka Z.B."/>
            <person name="Johannesson K."/>
            <person name="Butlin R.K."/>
            <person name="Leder E.H."/>
        </authorList>
    </citation>
    <scope>NUCLEOTIDE SEQUENCE [LARGE SCALE GENOMIC DNA]</scope>
    <source>
        <strain evidence="4">Snail1</strain>
        <tissue evidence="4">Muscle</tissue>
    </source>
</reference>
<dbReference type="InterPro" id="IPR009057">
    <property type="entry name" value="Homeodomain-like_sf"/>
</dbReference>
<dbReference type="PANTHER" id="PTHR23022:SF135">
    <property type="entry name" value="SI:DKEY-77F5.3"/>
    <property type="match status" value="1"/>
</dbReference>
<dbReference type="EMBL" id="JBAMIC010000019">
    <property type="protein sequence ID" value="KAK7093974.1"/>
    <property type="molecule type" value="Genomic_DNA"/>
</dbReference>
<keyword evidence="5" id="KW-1185">Reference proteome</keyword>
<dbReference type="GO" id="GO:0015074">
    <property type="term" value="P:DNA integration"/>
    <property type="evidence" value="ECO:0007669"/>
    <property type="project" value="InterPro"/>
</dbReference>
<dbReference type="AlphaFoldDB" id="A0AAN9AVV8"/>
<dbReference type="InterPro" id="IPR002492">
    <property type="entry name" value="Transposase_Tc1-like"/>
</dbReference>
<feature type="region of interest" description="Disordered" evidence="1">
    <location>
        <begin position="81"/>
        <end position="104"/>
    </location>
</feature>
<dbReference type="GO" id="GO:0003677">
    <property type="term" value="F:DNA binding"/>
    <property type="evidence" value="ECO:0007669"/>
    <property type="project" value="InterPro"/>
</dbReference>
<comment type="caution">
    <text evidence="4">The sequence shown here is derived from an EMBL/GenBank/DDBJ whole genome shotgun (WGS) entry which is preliminary data.</text>
</comment>
<sequence>MPRLSAIDRERAIGQLQAGNRPAAIANVMGVATSTICRLWTRFQASGSTRDGARSGRPRVTTARQDRVIYRQHLRQPFLPATETSRNTVGTHGAPISGTTTRRRLSANHLDCRRPARRTLLTAQHRQQRLQWGHEHLNWNQRQWRDILFTDESRYCISHADGRIRVWRRRNQRYAANNILQHNAWGGPSVMIWGGIGLNHLVGPVVFQGIGPGRGNGVNAQRYINQVLGPTVVPYFQLHGNLTFQQDNARPHTARATRAFLQQNNIRVMPWPSLSPDMNPMEHLWDILQRELNAFQPRPTTAPQLEQAIRQIWTTINMATVNRLVRSMRARCQALVNANGGHTRY</sequence>
<evidence type="ECO:0000259" key="3">
    <source>
        <dbReference type="Pfam" id="PF13358"/>
    </source>
</evidence>
<evidence type="ECO:0000313" key="5">
    <source>
        <dbReference type="Proteomes" id="UP001374579"/>
    </source>
</evidence>
<dbReference type="SUPFAM" id="SSF46689">
    <property type="entry name" value="Homeodomain-like"/>
    <property type="match status" value="1"/>
</dbReference>
<evidence type="ECO:0000313" key="4">
    <source>
        <dbReference type="EMBL" id="KAK7093974.1"/>
    </source>
</evidence>
<evidence type="ECO:0008006" key="6">
    <source>
        <dbReference type="Google" id="ProtNLM"/>
    </source>
</evidence>
<feature type="domain" description="Tc1-like transposase DDE" evidence="3">
    <location>
        <begin position="147"/>
        <end position="294"/>
    </location>
</feature>
<name>A0AAN9AVV8_9CAEN</name>
<dbReference type="PANTHER" id="PTHR23022">
    <property type="entry name" value="TRANSPOSABLE ELEMENT-RELATED"/>
    <property type="match status" value="1"/>
</dbReference>
<evidence type="ECO:0000256" key="1">
    <source>
        <dbReference type="SAM" id="MobiDB-lite"/>
    </source>
</evidence>
<organism evidence="4 5">
    <name type="scientific">Littorina saxatilis</name>
    <dbReference type="NCBI Taxonomy" id="31220"/>
    <lineage>
        <taxon>Eukaryota</taxon>
        <taxon>Metazoa</taxon>
        <taxon>Spiralia</taxon>
        <taxon>Lophotrochozoa</taxon>
        <taxon>Mollusca</taxon>
        <taxon>Gastropoda</taxon>
        <taxon>Caenogastropoda</taxon>
        <taxon>Littorinimorpha</taxon>
        <taxon>Littorinoidea</taxon>
        <taxon>Littorinidae</taxon>
        <taxon>Littorina</taxon>
    </lineage>
</organism>
<dbReference type="Proteomes" id="UP001374579">
    <property type="component" value="Unassembled WGS sequence"/>
</dbReference>
<dbReference type="Pfam" id="PF01498">
    <property type="entry name" value="HTH_Tnp_Tc3_2"/>
    <property type="match status" value="1"/>
</dbReference>
<feature type="domain" description="Transposase Tc1-like" evidence="2">
    <location>
        <begin position="66"/>
        <end position="138"/>
    </location>
</feature>
<gene>
    <name evidence="4" type="ORF">V1264_007653</name>
</gene>
<dbReference type="GO" id="GO:0006313">
    <property type="term" value="P:DNA transposition"/>
    <property type="evidence" value="ECO:0007669"/>
    <property type="project" value="InterPro"/>
</dbReference>
<protein>
    <recommendedName>
        <fullName evidence="6">Transposase</fullName>
    </recommendedName>
</protein>
<dbReference type="InterPro" id="IPR038717">
    <property type="entry name" value="Tc1-like_DDE_dom"/>
</dbReference>
<dbReference type="Pfam" id="PF13358">
    <property type="entry name" value="DDE_3"/>
    <property type="match status" value="1"/>
</dbReference>
<dbReference type="InterPro" id="IPR052338">
    <property type="entry name" value="Transposase_5"/>
</dbReference>
<dbReference type="InterPro" id="IPR036397">
    <property type="entry name" value="RNaseH_sf"/>
</dbReference>
<dbReference type="Gene3D" id="3.30.420.10">
    <property type="entry name" value="Ribonuclease H-like superfamily/Ribonuclease H"/>
    <property type="match status" value="1"/>
</dbReference>
<proteinExistence type="predicted"/>